<dbReference type="Pfam" id="PF19795">
    <property type="entry name" value="DUF6279"/>
    <property type="match status" value="1"/>
</dbReference>
<dbReference type="EMBL" id="JAGTIS010000005">
    <property type="protein sequence ID" value="MBT8766829.1"/>
    <property type="molecule type" value="Genomic_DNA"/>
</dbReference>
<dbReference type="Proteomes" id="UP001519667">
    <property type="component" value="Unassembled WGS sequence"/>
</dbReference>
<sequence>MSGPLTIRQLLICIAALLLAACSRLDLAYRNLDLAIPWWIDSYVSLDDAQEEWLEPRLQQHLAWHCRTQLPNYVDWLTHLRELANHSRLEAKDLREETTKVRSAIQTIAVEITPSAISLAESLTPRQLGELYVSLDEKNVEIRKKYLVGEPEELIEARSRRMEHRIRDWLGSTSERQSKRIRDWASSQSPYDRAWVENRELWQRELRAALYVHRTPDFARRLTLLLQQPEAFWTREFREAFEPSEQELASLLADLFNAADSTQRYHLRERLSGMISDLRNQSCYPK</sequence>
<reference evidence="1 2" key="1">
    <citation type="submission" date="2021-04" db="EMBL/GenBank/DDBJ databases">
        <title>Pseudomonas boanensis sp. nov., a bacterium isolated from river water used for household purposes in Boane District, Mozambique.</title>
        <authorList>
            <person name="Nicklasson M."/>
            <person name="Martin-Rodriguez A.J."/>
            <person name="Thorell K."/>
            <person name="Neves L."/>
            <person name="Mussagy A."/>
            <person name="Rydberg H.A."/>
            <person name="Hernroth B."/>
            <person name="Svensson-Stadler L."/>
            <person name="Sjoling A."/>
        </authorList>
    </citation>
    <scope>NUCLEOTIDE SEQUENCE [LARGE SCALE GENOMIC DNA]</scope>
    <source>
        <strain evidence="1 2">DB1</strain>
    </source>
</reference>
<dbReference type="RefSeq" id="WP_215374357.1">
    <property type="nucleotide sequence ID" value="NZ_JAGTIS010000005.1"/>
</dbReference>
<evidence type="ECO:0008006" key="3">
    <source>
        <dbReference type="Google" id="ProtNLM"/>
    </source>
</evidence>
<proteinExistence type="predicted"/>
<gene>
    <name evidence="1" type="ORF">J7302_11960</name>
</gene>
<accession>A0ABS5XGK5</accession>
<organism evidence="1 2">
    <name type="scientific">Metapseudomonas boanensis</name>
    <dbReference type="NCBI Taxonomy" id="2822138"/>
    <lineage>
        <taxon>Bacteria</taxon>
        <taxon>Pseudomonadati</taxon>
        <taxon>Pseudomonadota</taxon>
        <taxon>Gammaproteobacteria</taxon>
        <taxon>Pseudomonadales</taxon>
        <taxon>Pseudomonadaceae</taxon>
        <taxon>Metapseudomonas</taxon>
    </lineage>
</organism>
<dbReference type="PIRSF" id="PIRSF028200">
    <property type="entry name" value="UCP028200"/>
    <property type="match status" value="1"/>
</dbReference>
<evidence type="ECO:0000313" key="2">
    <source>
        <dbReference type="Proteomes" id="UP001519667"/>
    </source>
</evidence>
<evidence type="ECO:0000313" key="1">
    <source>
        <dbReference type="EMBL" id="MBT8766829.1"/>
    </source>
</evidence>
<name>A0ABS5XGK5_9GAMM</name>
<protein>
    <recommendedName>
        <fullName evidence="3">Lipoprotein</fullName>
    </recommendedName>
</protein>
<keyword evidence="2" id="KW-1185">Reference proteome</keyword>
<dbReference type="InterPro" id="IPR016875">
    <property type="entry name" value="UCP028200"/>
</dbReference>
<comment type="caution">
    <text evidence="1">The sequence shown here is derived from an EMBL/GenBank/DDBJ whole genome shotgun (WGS) entry which is preliminary data.</text>
</comment>